<dbReference type="PROSITE" id="PS51051">
    <property type="entry name" value="DSL"/>
    <property type="match status" value="1"/>
</dbReference>
<proteinExistence type="predicted"/>
<reference evidence="8 9" key="1">
    <citation type="journal article" date="2021" name="Elife">
        <title>Chloroplast acquisition without the gene transfer in kleptoplastic sea slugs, Plakobranchus ocellatus.</title>
        <authorList>
            <person name="Maeda T."/>
            <person name="Takahashi S."/>
            <person name="Yoshida T."/>
            <person name="Shimamura S."/>
            <person name="Takaki Y."/>
            <person name="Nagai Y."/>
            <person name="Toyoda A."/>
            <person name="Suzuki Y."/>
            <person name="Arimoto A."/>
            <person name="Ishii H."/>
            <person name="Satoh N."/>
            <person name="Nishiyama T."/>
            <person name="Hasebe M."/>
            <person name="Maruyama T."/>
            <person name="Minagawa J."/>
            <person name="Obokata J."/>
            <person name="Shigenobu S."/>
        </authorList>
    </citation>
    <scope>NUCLEOTIDE SEQUENCE [LARGE SCALE GENOMIC DNA]</scope>
</reference>
<sequence>MPNLRHILNIGLSLIILFTVGVCILASAASAAGTFQLKILAIEMPEECKCHQTSDFSLLNKTNEDSSANNIDSNTFRNTSFKDNIDKSMRNFDSSENDNTSQSTYVLNATNSNDKRSPVNFKTQSKLDHQNVQDFTDFITNQGTKLGNITSDNTSTGDITARDSKLCQRHELTITSCLAHHQLRPANDLRCTLGKAITLKTINWDYQDTLPLVKFKEPVLLSIPFTYAWPGGFTLKFYAEWACGSNATKDFMTFVVGSFLPSSEWILYSSRPSHKETHHGLSKPPLYNDFKNISTSREELRHSKTRRSIRFSYNNENPTWQKARKNQLDGEHSLVKNFKVKLSTKSHSLTSILKRFKDTRSKLERFSDSNGVLHRDKYPKKLYSMPWPLSQLFLRACSENSGENPSKGDTTSSPYTRSLTRNLQGRKEDFLPDLPSSFRARKRISRSANAKELANRQLMVAVRIICSENYFGKNCSEFCRARDDYLGHYTCTATGQQVCLEGWWGPECSQG</sequence>
<dbReference type="Pfam" id="PF01414">
    <property type="entry name" value="DSL"/>
    <property type="match status" value="1"/>
</dbReference>
<dbReference type="InterPro" id="IPR001774">
    <property type="entry name" value="DSL"/>
</dbReference>
<dbReference type="GO" id="GO:0016020">
    <property type="term" value="C:membrane"/>
    <property type="evidence" value="ECO:0007669"/>
    <property type="project" value="UniProtKB-SubCell"/>
</dbReference>
<keyword evidence="4 5" id="KW-1015">Disulfide bond</keyword>
<dbReference type="EMBL" id="BMAT01002136">
    <property type="protein sequence ID" value="GFR99964.1"/>
    <property type="molecule type" value="Genomic_DNA"/>
</dbReference>
<keyword evidence="1 6" id="KW-0217">Developmental protein</keyword>
<evidence type="ECO:0000256" key="6">
    <source>
        <dbReference type="RuleBase" id="RU280815"/>
    </source>
</evidence>
<feature type="disulfide bond" evidence="5">
    <location>
        <begin position="466"/>
        <end position="475"/>
    </location>
</feature>
<keyword evidence="9" id="KW-1185">Reference proteome</keyword>
<keyword evidence="6" id="KW-0812">Transmembrane</keyword>
<evidence type="ECO:0000256" key="2">
    <source>
        <dbReference type="ARBA" id="ARBA00022536"/>
    </source>
</evidence>
<organism evidence="8 9">
    <name type="scientific">Elysia marginata</name>
    <dbReference type="NCBI Taxonomy" id="1093978"/>
    <lineage>
        <taxon>Eukaryota</taxon>
        <taxon>Metazoa</taxon>
        <taxon>Spiralia</taxon>
        <taxon>Lophotrochozoa</taxon>
        <taxon>Mollusca</taxon>
        <taxon>Gastropoda</taxon>
        <taxon>Heterobranchia</taxon>
        <taxon>Euthyneura</taxon>
        <taxon>Panpulmonata</taxon>
        <taxon>Sacoglossa</taxon>
        <taxon>Placobranchoidea</taxon>
        <taxon>Plakobranchidae</taxon>
        <taxon>Elysia</taxon>
    </lineage>
</organism>
<name>A0AAV4HQU8_9GAST</name>
<keyword evidence="6" id="KW-0472">Membrane</keyword>
<dbReference type="FunFam" id="2.10.25.140:FF:000001">
    <property type="entry name" value="Delta-like protein"/>
    <property type="match status" value="1"/>
</dbReference>
<keyword evidence="3 6" id="KW-0677">Repeat</keyword>
<evidence type="ECO:0000313" key="9">
    <source>
        <dbReference type="Proteomes" id="UP000762676"/>
    </source>
</evidence>
<comment type="subcellular location">
    <subcellularLocation>
        <location evidence="6">Membrane</location>
        <topology evidence="6">Single-pass type I membrane protein</topology>
    </subcellularLocation>
</comment>
<evidence type="ECO:0000256" key="4">
    <source>
        <dbReference type="ARBA" id="ARBA00023157"/>
    </source>
</evidence>
<feature type="disulfide bond" evidence="5">
    <location>
        <begin position="479"/>
        <end position="491"/>
    </location>
</feature>
<protein>
    <recommendedName>
        <fullName evidence="6">Delta-like protein</fullName>
    </recommendedName>
</protein>
<evidence type="ECO:0000256" key="5">
    <source>
        <dbReference type="PROSITE-ProRule" id="PRU00377"/>
    </source>
</evidence>
<dbReference type="GO" id="GO:0007154">
    <property type="term" value="P:cell communication"/>
    <property type="evidence" value="ECO:0007669"/>
    <property type="project" value="InterPro"/>
</dbReference>
<feature type="domain" description="DSL" evidence="7">
    <location>
        <begin position="464"/>
        <end position="508"/>
    </location>
</feature>
<comment type="function">
    <text evidence="6">Putative Notch ligand involved in the mediation of Notch signaling.</text>
</comment>
<dbReference type="Gene3D" id="2.10.25.140">
    <property type="match status" value="1"/>
</dbReference>
<keyword evidence="2 6" id="KW-0245">EGF-like domain</keyword>
<evidence type="ECO:0000256" key="3">
    <source>
        <dbReference type="ARBA" id="ARBA00022737"/>
    </source>
</evidence>
<comment type="caution">
    <text evidence="8">The sequence shown here is derived from an EMBL/GenBank/DDBJ whole genome shotgun (WGS) entry which is preliminary data.</text>
</comment>
<keyword evidence="6" id="KW-1133">Transmembrane helix</keyword>
<keyword evidence="6" id="KW-0732">Signal</keyword>
<evidence type="ECO:0000256" key="1">
    <source>
        <dbReference type="ARBA" id="ARBA00022473"/>
    </source>
</evidence>
<evidence type="ECO:0000313" key="8">
    <source>
        <dbReference type="EMBL" id="GFR99964.1"/>
    </source>
</evidence>
<dbReference type="AlphaFoldDB" id="A0AAV4HQU8"/>
<dbReference type="SMART" id="SM00051">
    <property type="entry name" value="DSL"/>
    <property type="match status" value="1"/>
</dbReference>
<dbReference type="Proteomes" id="UP000762676">
    <property type="component" value="Unassembled WGS sequence"/>
</dbReference>
<gene>
    <name evidence="8" type="ORF">ElyMa_001060100</name>
</gene>
<evidence type="ECO:0000259" key="7">
    <source>
        <dbReference type="PROSITE" id="PS51051"/>
    </source>
</evidence>
<accession>A0AAV4HQU8</accession>
<feature type="disulfide bond" evidence="5">
    <location>
        <begin position="499"/>
        <end position="508"/>
    </location>
</feature>